<evidence type="ECO:0000313" key="6">
    <source>
        <dbReference type="EMBL" id="QHT90155.1"/>
    </source>
</evidence>
<dbReference type="GO" id="GO:0005524">
    <property type="term" value="F:ATP binding"/>
    <property type="evidence" value="ECO:0007669"/>
    <property type="project" value="UniProtKB-KW"/>
</dbReference>
<dbReference type="InterPro" id="IPR027417">
    <property type="entry name" value="P-loop_NTPase"/>
</dbReference>
<dbReference type="SUPFAM" id="SSF52540">
    <property type="entry name" value="P-loop containing nucleoside triphosphate hydrolases"/>
    <property type="match status" value="1"/>
</dbReference>
<dbReference type="InterPro" id="IPR014016">
    <property type="entry name" value="UvrD-like_ATP-bd"/>
</dbReference>
<name>A0A6C0ICL5_9ZZZZ</name>
<sequence length="795" mass="91547">MTKTKTKTKKISWEASAEQQLVCDHICLGENVVVDACAGSGKSTTILTVANALPKKRFLQITYNAMLRKEFKEKVAECGLDNIEVHTYHSFAVKYFFRDAHTDTGIRHLLYSYSKSSNSSGDPHLGVTDRVRSEEAFSPLPDEVTDDLVTYPEIPAFDIVVLDETQDMTLLYYRLVTYILHVICNKNYIKAILGSDVSEVSSVEATRNGCPLTNISEKRGRGRPHKLQLLILGDYMQGLYEFKGADTRFLTLASQIWASCKHLKSPIFRSCTLRTSYRITRPMASFVNHAMLGHTTTENIRLCACRDGSPVVYIRHSRTNIECIVVNLILRLLEGGDLPSDIFVLGGSVKGVNSNIRKMENVLVERNIPCHVPMLETDKIDDRVINGKVVFSTFHSVKGRQRKYVFIVGFDQSYFTYYGREMDELCCPNTLYVGCTRATHGLYLLENNDWSTDRPLTFLKMNHHEMKSQDYIDFRGTPQSIFYEKDPTYNAKKEKIHYVTPTELIKFIPEHVLEKITPMLDHIFASCTVDLPELSPDHIPSVVQFANGLYEDVADLNGIAIPCLYWDQLQPEPTNVLYQLIGNMIRDLKDKDHSFIKKVYQEIDPLSQTPSDYLYLANIYIAVQEKLYFKLKQIDRSEYQWLSQEAVDICKHRMDTIVGCEKVEQHEHVFVHPKMEDAHCRIDMLLQPELGVDVKYRFTARLDIITQESIWELKCTQQITIDHLLQVVIYAWLWRTINPESTKKVKIFNIKNGEVMELRATIDELTEIMIELLRGKYEKAERLNDQQFLKQFTPV</sequence>
<evidence type="ECO:0000256" key="4">
    <source>
        <dbReference type="ARBA" id="ARBA00022840"/>
    </source>
</evidence>
<evidence type="ECO:0000256" key="2">
    <source>
        <dbReference type="ARBA" id="ARBA00022801"/>
    </source>
</evidence>
<dbReference type="EMBL" id="MN740153">
    <property type="protein sequence ID" value="QHT90155.1"/>
    <property type="molecule type" value="Genomic_DNA"/>
</dbReference>
<dbReference type="AlphaFoldDB" id="A0A6C0ICL5"/>
<evidence type="ECO:0000256" key="3">
    <source>
        <dbReference type="ARBA" id="ARBA00022806"/>
    </source>
</evidence>
<evidence type="ECO:0000259" key="5">
    <source>
        <dbReference type="Pfam" id="PF00580"/>
    </source>
</evidence>
<dbReference type="PANTHER" id="PTHR11070">
    <property type="entry name" value="UVRD / RECB / PCRA DNA HELICASE FAMILY MEMBER"/>
    <property type="match status" value="1"/>
</dbReference>
<dbReference type="Pfam" id="PF00580">
    <property type="entry name" value="UvrD-helicase"/>
    <property type="match status" value="1"/>
</dbReference>
<accession>A0A6C0ICL5</accession>
<keyword evidence="4" id="KW-0067">ATP-binding</keyword>
<dbReference type="GO" id="GO:0043138">
    <property type="term" value="F:3'-5' DNA helicase activity"/>
    <property type="evidence" value="ECO:0007669"/>
    <property type="project" value="TreeGrafter"/>
</dbReference>
<keyword evidence="3" id="KW-0347">Helicase</keyword>
<dbReference type="GO" id="GO:0000725">
    <property type="term" value="P:recombinational repair"/>
    <property type="evidence" value="ECO:0007669"/>
    <property type="project" value="TreeGrafter"/>
</dbReference>
<dbReference type="GO" id="GO:0016787">
    <property type="term" value="F:hydrolase activity"/>
    <property type="evidence" value="ECO:0007669"/>
    <property type="project" value="UniProtKB-KW"/>
</dbReference>
<dbReference type="Gene3D" id="3.40.50.300">
    <property type="entry name" value="P-loop containing nucleotide triphosphate hydrolases"/>
    <property type="match status" value="2"/>
</dbReference>
<keyword evidence="1" id="KW-0547">Nucleotide-binding</keyword>
<evidence type="ECO:0000256" key="1">
    <source>
        <dbReference type="ARBA" id="ARBA00022741"/>
    </source>
</evidence>
<keyword evidence="2" id="KW-0378">Hydrolase</keyword>
<protein>
    <recommendedName>
        <fullName evidence="5">UvrD-like helicase ATP-binding domain-containing protein</fullName>
    </recommendedName>
</protein>
<organism evidence="6">
    <name type="scientific">viral metagenome</name>
    <dbReference type="NCBI Taxonomy" id="1070528"/>
    <lineage>
        <taxon>unclassified sequences</taxon>
        <taxon>metagenomes</taxon>
        <taxon>organismal metagenomes</taxon>
    </lineage>
</organism>
<reference evidence="6" key="1">
    <citation type="journal article" date="2020" name="Nature">
        <title>Giant virus diversity and host interactions through global metagenomics.</title>
        <authorList>
            <person name="Schulz F."/>
            <person name="Roux S."/>
            <person name="Paez-Espino D."/>
            <person name="Jungbluth S."/>
            <person name="Walsh D.A."/>
            <person name="Denef V.J."/>
            <person name="McMahon K.D."/>
            <person name="Konstantinidis K.T."/>
            <person name="Eloe-Fadrosh E.A."/>
            <person name="Kyrpides N.C."/>
            <person name="Woyke T."/>
        </authorList>
    </citation>
    <scope>NUCLEOTIDE SEQUENCE</scope>
    <source>
        <strain evidence="6">GVMAG-M-3300023184-68</strain>
    </source>
</reference>
<feature type="domain" description="UvrD-like helicase ATP-binding" evidence="5">
    <location>
        <begin position="19"/>
        <end position="108"/>
    </location>
</feature>
<dbReference type="GO" id="GO:0003677">
    <property type="term" value="F:DNA binding"/>
    <property type="evidence" value="ECO:0007669"/>
    <property type="project" value="InterPro"/>
</dbReference>
<dbReference type="InterPro" id="IPR000212">
    <property type="entry name" value="DNA_helicase_UvrD/REP"/>
</dbReference>
<dbReference type="PANTHER" id="PTHR11070:SF2">
    <property type="entry name" value="ATP-DEPENDENT DNA HELICASE SRS2"/>
    <property type="match status" value="1"/>
</dbReference>
<proteinExistence type="predicted"/>